<evidence type="ECO:0000313" key="2">
    <source>
        <dbReference type="Proteomes" id="UP000465304"/>
    </source>
</evidence>
<dbReference type="AlphaFoldDB" id="A0A7I9ZT99"/>
<name>A0A7I9ZT99_9MYCO</name>
<accession>A0A7I9ZT99</accession>
<dbReference type="EMBL" id="BLLB01000002">
    <property type="protein sequence ID" value="GFH04013.1"/>
    <property type="molecule type" value="Genomic_DNA"/>
</dbReference>
<comment type="caution">
    <text evidence="1">The sequence shown here is derived from an EMBL/GenBank/DDBJ whole genome shotgun (WGS) entry which is preliminary data.</text>
</comment>
<reference evidence="1 2" key="1">
    <citation type="journal article" date="2019" name="Emerg. Microbes Infect.">
        <title>Comprehensive subspecies identification of 175 nontuberculous mycobacteria species based on 7547 genomic profiles.</title>
        <authorList>
            <person name="Matsumoto Y."/>
            <person name="Kinjo T."/>
            <person name="Motooka D."/>
            <person name="Nabeya D."/>
            <person name="Jung N."/>
            <person name="Uechi K."/>
            <person name="Horii T."/>
            <person name="Iida T."/>
            <person name="Fujita J."/>
            <person name="Nakamura S."/>
        </authorList>
    </citation>
    <scope>NUCLEOTIDE SEQUENCE [LARGE SCALE GENOMIC DNA]</scope>
    <source>
        <strain evidence="1 2">JCM 30996</strain>
    </source>
</reference>
<dbReference type="NCBIfam" id="TIGR04529">
    <property type="entry name" value="MTB_hemophore"/>
    <property type="match status" value="1"/>
</dbReference>
<gene>
    <name evidence="1" type="ORF">MHIP_44960</name>
</gene>
<dbReference type="InterPro" id="IPR032407">
    <property type="entry name" value="MHB"/>
</dbReference>
<protein>
    <submittedName>
        <fullName evidence="1">Uncharacterized protein</fullName>
    </submittedName>
</protein>
<sequence>MAVAQPGNGPLIQTTCNCDQLYAAVRTEAPKAAAELDNRPAAQQKLQDFVVMSVEQRQQELARLLSENPHWQNKIDEQWDTPEGQEKAQTMARIANTCHNY</sequence>
<dbReference type="GO" id="GO:0020037">
    <property type="term" value="F:heme binding"/>
    <property type="evidence" value="ECO:0007669"/>
    <property type="project" value="InterPro"/>
</dbReference>
<keyword evidence="2" id="KW-1185">Reference proteome</keyword>
<organism evidence="1 2">
    <name type="scientific">Mycolicibacterium hippocampi</name>
    <dbReference type="NCBI Taxonomy" id="659824"/>
    <lineage>
        <taxon>Bacteria</taxon>
        <taxon>Bacillati</taxon>
        <taxon>Actinomycetota</taxon>
        <taxon>Actinomycetes</taxon>
        <taxon>Mycobacteriales</taxon>
        <taxon>Mycobacteriaceae</taxon>
        <taxon>Mycolicibacterium</taxon>
    </lineage>
</organism>
<proteinExistence type="predicted"/>
<dbReference type="Proteomes" id="UP000465304">
    <property type="component" value="Unassembled WGS sequence"/>
</dbReference>
<evidence type="ECO:0000313" key="1">
    <source>
        <dbReference type="EMBL" id="GFH04013.1"/>
    </source>
</evidence>